<dbReference type="Pfam" id="PF01883">
    <property type="entry name" value="FeS_assembly_P"/>
    <property type="match status" value="1"/>
</dbReference>
<gene>
    <name evidence="2" type="ORF">SAMN05192529_102243</name>
</gene>
<dbReference type="PANTHER" id="PTHR42831:SF1">
    <property type="entry name" value="FE-S PROTEIN MATURATION AUXILIARY FACTOR YITW"/>
    <property type="match status" value="1"/>
</dbReference>
<protein>
    <submittedName>
        <fullName evidence="2">Metal-sulfur cluster biosynthetic enzyme</fullName>
    </submittedName>
</protein>
<dbReference type="InterPro" id="IPR034904">
    <property type="entry name" value="FSCA_dom_sf"/>
</dbReference>
<evidence type="ECO:0000259" key="1">
    <source>
        <dbReference type="Pfam" id="PF01883"/>
    </source>
</evidence>
<reference evidence="2 3" key="1">
    <citation type="submission" date="2016-10" db="EMBL/GenBank/DDBJ databases">
        <authorList>
            <person name="de Groot N.N."/>
        </authorList>
    </citation>
    <scope>NUCLEOTIDE SEQUENCE [LARGE SCALE GENOMIC DNA]</scope>
    <source>
        <strain evidence="2 3">Vu-144</strain>
    </source>
</reference>
<organism evidence="2 3">
    <name type="scientific">Arachidicoccus rhizosphaerae</name>
    <dbReference type="NCBI Taxonomy" id="551991"/>
    <lineage>
        <taxon>Bacteria</taxon>
        <taxon>Pseudomonadati</taxon>
        <taxon>Bacteroidota</taxon>
        <taxon>Chitinophagia</taxon>
        <taxon>Chitinophagales</taxon>
        <taxon>Chitinophagaceae</taxon>
        <taxon>Arachidicoccus</taxon>
    </lineage>
</organism>
<dbReference type="STRING" id="551991.SAMN05192529_102243"/>
<dbReference type="InterPro" id="IPR052339">
    <property type="entry name" value="Fe-S_Maturation_MIP18"/>
</dbReference>
<dbReference type="OrthoDB" id="9805360at2"/>
<proteinExistence type="predicted"/>
<evidence type="ECO:0000313" key="2">
    <source>
        <dbReference type="EMBL" id="SDZ83707.1"/>
    </source>
</evidence>
<dbReference type="PANTHER" id="PTHR42831">
    <property type="entry name" value="FE-S PROTEIN MATURATION AUXILIARY FACTOR YITW"/>
    <property type="match status" value="1"/>
</dbReference>
<dbReference type="Proteomes" id="UP000199041">
    <property type="component" value="Unassembled WGS sequence"/>
</dbReference>
<name>A0A1H3W9E5_9BACT</name>
<keyword evidence="3" id="KW-1185">Reference proteome</keyword>
<dbReference type="RefSeq" id="WP_091393416.1">
    <property type="nucleotide sequence ID" value="NZ_FNQY01000002.1"/>
</dbReference>
<dbReference type="AlphaFoldDB" id="A0A1H3W9E5"/>
<accession>A0A1H3W9E5</accession>
<feature type="domain" description="MIP18 family-like" evidence="1">
    <location>
        <begin position="24"/>
        <end position="84"/>
    </location>
</feature>
<dbReference type="Gene3D" id="3.30.300.130">
    <property type="entry name" value="Fe-S cluster assembly (FSCA)"/>
    <property type="match status" value="1"/>
</dbReference>
<sequence>MQLLQQLQINDPFFEQKKIALISLYDVIDPELFVNIMDLGLVYGISFSKDQKILVTMTLSTPHCPLGEAIQAGVQNRILQDFPDYQVETQIVWDPVWSLDDVSEEGRKLLGMPPKM</sequence>
<evidence type="ECO:0000313" key="3">
    <source>
        <dbReference type="Proteomes" id="UP000199041"/>
    </source>
</evidence>
<dbReference type="SUPFAM" id="SSF117916">
    <property type="entry name" value="Fe-S cluster assembly (FSCA) domain-like"/>
    <property type="match status" value="1"/>
</dbReference>
<dbReference type="InterPro" id="IPR002744">
    <property type="entry name" value="MIP18-like"/>
</dbReference>
<dbReference type="EMBL" id="FNQY01000002">
    <property type="protein sequence ID" value="SDZ83707.1"/>
    <property type="molecule type" value="Genomic_DNA"/>
</dbReference>